<dbReference type="OrthoDB" id="9976505at2759"/>
<organism evidence="10 11">
    <name type="scientific">Parnassius apollo</name>
    <name type="common">Apollo butterfly</name>
    <name type="synonym">Papilio apollo</name>
    <dbReference type="NCBI Taxonomy" id="110799"/>
    <lineage>
        <taxon>Eukaryota</taxon>
        <taxon>Metazoa</taxon>
        <taxon>Ecdysozoa</taxon>
        <taxon>Arthropoda</taxon>
        <taxon>Hexapoda</taxon>
        <taxon>Insecta</taxon>
        <taxon>Pterygota</taxon>
        <taxon>Neoptera</taxon>
        <taxon>Endopterygota</taxon>
        <taxon>Lepidoptera</taxon>
        <taxon>Glossata</taxon>
        <taxon>Ditrysia</taxon>
        <taxon>Papilionoidea</taxon>
        <taxon>Papilionidae</taxon>
        <taxon>Parnassiinae</taxon>
        <taxon>Parnassini</taxon>
        <taxon>Parnassius</taxon>
        <taxon>Parnassius</taxon>
    </lineage>
</organism>
<sequence length="261" mass="28769">MDMAMARVPIIGINDSGGARTQEGVNSLAGYGEVFQSNVNASGVIPQISLIMGPCAGGAVYSPALTDFTFMVKNSSYMFITRPDVVKKVTYEDVSFEDLGGAKMHTSKTGVADFAFNNDVEMLLKMREFLTFLPANNQEPPKSVPTCNDVNEIDESLNTLVPNNTNTPYDMYELIEKVCDEKKFFELKPDFARNIIIGFSRIGGNTVGIVANQPMHLAGCLDIDSSRKAARFVRFCDAFNIPIITLIDIPGFCVWYKSRIQ</sequence>
<evidence type="ECO:0000256" key="7">
    <source>
        <dbReference type="ARBA" id="ARBA00049495"/>
    </source>
</evidence>
<keyword evidence="11" id="KW-1185">Reference proteome</keyword>
<dbReference type="InterPro" id="IPR051047">
    <property type="entry name" value="AccD/PCCB"/>
</dbReference>
<protein>
    <recommendedName>
        <fullName evidence="4">Propionyl-CoA carboxylase beta chain, mitochondrial</fullName>
        <ecNumber evidence="2">6.4.1.3</ecNumber>
    </recommendedName>
    <alternativeName>
        <fullName evidence="5">Propanoyl-CoA:carbon dioxide ligase subunit beta</fullName>
    </alternativeName>
</protein>
<dbReference type="InterPro" id="IPR034733">
    <property type="entry name" value="AcCoA_carboxyl_beta"/>
</dbReference>
<dbReference type="AlphaFoldDB" id="A0A8S3YBU3"/>
<evidence type="ECO:0000256" key="4">
    <source>
        <dbReference type="ARBA" id="ARBA00041138"/>
    </source>
</evidence>
<dbReference type="EMBL" id="CAJQZP010001624">
    <property type="protein sequence ID" value="CAG5057268.1"/>
    <property type="molecule type" value="Genomic_DNA"/>
</dbReference>
<comment type="subunit">
    <text evidence="3">The holoenzyme is a dodecamer composed of 6 PCCA/alpha subunits and 6 PCCB/beta subunits.</text>
</comment>
<proteinExistence type="predicted"/>
<dbReference type="GO" id="GO:0004658">
    <property type="term" value="F:propionyl-CoA carboxylase activity"/>
    <property type="evidence" value="ECO:0007669"/>
    <property type="project" value="UniProtKB-EC"/>
</dbReference>
<evidence type="ECO:0000259" key="8">
    <source>
        <dbReference type="PROSITE" id="PS50980"/>
    </source>
</evidence>
<comment type="pathway">
    <text evidence="1">Metabolic intermediate metabolism; propanoyl-CoA degradation; succinyl-CoA from propanoyl-CoA: step 1/3.</text>
</comment>
<evidence type="ECO:0000259" key="9">
    <source>
        <dbReference type="PROSITE" id="PS50989"/>
    </source>
</evidence>
<evidence type="ECO:0000256" key="1">
    <source>
        <dbReference type="ARBA" id="ARBA00005060"/>
    </source>
</evidence>
<comment type="caution">
    <text evidence="10">The sequence shown here is derived from an EMBL/GenBank/DDBJ whole genome shotgun (WGS) entry which is preliminary data.</text>
</comment>
<evidence type="ECO:0000313" key="10">
    <source>
        <dbReference type="EMBL" id="CAG5057268.1"/>
    </source>
</evidence>
<comment type="catalytic activity">
    <reaction evidence="6">
        <text>butanoyl-CoA + hydrogencarbonate + ATP = (2S)-ethylmalonyl-CoA + ADP + phosphate + H(+)</text>
        <dbReference type="Rhea" id="RHEA:59520"/>
        <dbReference type="ChEBI" id="CHEBI:15378"/>
        <dbReference type="ChEBI" id="CHEBI:17544"/>
        <dbReference type="ChEBI" id="CHEBI:30616"/>
        <dbReference type="ChEBI" id="CHEBI:43474"/>
        <dbReference type="ChEBI" id="CHEBI:57371"/>
        <dbReference type="ChEBI" id="CHEBI:60909"/>
        <dbReference type="ChEBI" id="CHEBI:456216"/>
    </reaction>
    <physiologicalReaction direction="left-to-right" evidence="6">
        <dbReference type="Rhea" id="RHEA:59521"/>
    </physiologicalReaction>
</comment>
<feature type="domain" description="CoA carboxyltransferase N-terminal" evidence="8">
    <location>
        <begin position="1"/>
        <end position="145"/>
    </location>
</feature>
<accession>A0A8S3YBU3</accession>
<evidence type="ECO:0000256" key="6">
    <source>
        <dbReference type="ARBA" id="ARBA00048208"/>
    </source>
</evidence>
<comment type="catalytic activity">
    <reaction evidence="7">
        <text>propanoyl-CoA + hydrogencarbonate + ATP = (S)-methylmalonyl-CoA + ADP + phosphate + H(+)</text>
        <dbReference type="Rhea" id="RHEA:23720"/>
        <dbReference type="ChEBI" id="CHEBI:15378"/>
        <dbReference type="ChEBI" id="CHEBI:17544"/>
        <dbReference type="ChEBI" id="CHEBI:30616"/>
        <dbReference type="ChEBI" id="CHEBI:43474"/>
        <dbReference type="ChEBI" id="CHEBI:57327"/>
        <dbReference type="ChEBI" id="CHEBI:57392"/>
        <dbReference type="ChEBI" id="CHEBI:456216"/>
        <dbReference type="EC" id="6.4.1.3"/>
    </reaction>
    <physiologicalReaction direction="left-to-right" evidence="7">
        <dbReference type="Rhea" id="RHEA:23721"/>
    </physiologicalReaction>
</comment>
<name>A0A8S3YBU3_PARAO</name>
<evidence type="ECO:0000256" key="2">
    <source>
        <dbReference type="ARBA" id="ARBA00013050"/>
    </source>
</evidence>
<dbReference type="InterPro" id="IPR011762">
    <property type="entry name" value="COA_CT_N"/>
</dbReference>
<evidence type="ECO:0000256" key="3">
    <source>
        <dbReference type="ARBA" id="ARBA00038567"/>
    </source>
</evidence>
<dbReference type="InterPro" id="IPR011763">
    <property type="entry name" value="COA_CT_C"/>
</dbReference>
<dbReference type="Proteomes" id="UP000691718">
    <property type="component" value="Unassembled WGS sequence"/>
</dbReference>
<dbReference type="Pfam" id="PF01039">
    <property type="entry name" value="Carboxyl_trans"/>
    <property type="match status" value="1"/>
</dbReference>
<dbReference type="EC" id="6.4.1.3" evidence="2"/>
<dbReference type="PANTHER" id="PTHR43842">
    <property type="entry name" value="PROPIONYL-COA CARBOXYLASE BETA CHAIN"/>
    <property type="match status" value="1"/>
</dbReference>
<dbReference type="PROSITE" id="PS50980">
    <property type="entry name" value="COA_CT_NTER"/>
    <property type="match status" value="1"/>
</dbReference>
<dbReference type="PROSITE" id="PS50989">
    <property type="entry name" value="COA_CT_CTER"/>
    <property type="match status" value="1"/>
</dbReference>
<gene>
    <name evidence="10" type="ORF">PAPOLLO_LOCUS27095</name>
</gene>
<feature type="domain" description="CoA carboxyltransferase C-terminal" evidence="9">
    <location>
        <begin position="152"/>
        <end position="261"/>
    </location>
</feature>
<reference evidence="10" key="1">
    <citation type="submission" date="2021-04" db="EMBL/GenBank/DDBJ databases">
        <authorList>
            <person name="Tunstrom K."/>
        </authorList>
    </citation>
    <scope>NUCLEOTIDE SEQUENCE</scope>
</reference>
<dbReference type="PANTHER" id="PTHR43842:SF2">
    <property type="entry name" value="PROPIONYL-COA CARBOXYLASE BETA CHAIN, MITOCHONDRIAL"/>
    <property type="match status" value="1"/>
</dbReference>
<evidence type="ECO:0000313" key="11">
    <source>
        <dbReference type="Proteomes" id="UP000691718"/>
    </source>
</evidence>
<evidence type="ECO:0000256" key="5">
    <source>
        <dbReference type="ARBA" id="ARBA00042797"/>
    </source>
</evidence>